<evidence type="ECO:0000313" key="2">
    <source>
        <dbReference type="Proteomes" id="UP000276133"/>
    </source>
</evidence>
<dbReference type="AlphaFoldDB" id="A0A3M7PCD3"/>
<dbReference type="EMBL" id="REGN01011919">
    <property type="protein sequence ID" value="RMZ96771.1"/>
    <property type="molecule type" value="Genomic_DNA"/>
</dbReference>
<evidence type="ECO:0000313" key="1">
    <source>
        <dbReference type="EMBL" id="RMZ96771.1"/>
    </source>
</evidence>
<name>A0A3M7PCD3_BRAPC</name>
<reference evidence="1 2" key="1">
    <citation type="journal article" date="2018" name="Sci. Rep.">
        <title>Genomic signatures of local adaptation to the degree of environmental predictability in rotifers.</title>
        <authorList>
            <person name="Franch-Gras L."/>
            <person name="Hahn C."/>
            <person name="Garcia-Roger E.M."/>
            <person name="Carmona M.J."/>
            <person name="Serra M."/>
            <person name="Gomez A."/>
        </authorList>
    </citation>
    <scope>NUCLEOTIDE SEQUENCE [LARGE SCALE GENOMIC DNA]</scope>
    <source>
        <strain evidence="1">HYR1</strain>
    </source>
</reference>
<sequence>ILYELTKKLSPNEKKLIFDIANGEKKVDLALDIVPIENDNEMMMETKSVESFVYENKGVDFSDEEISLFDSSLQSISNFSIGKSELEARF</sequence>
<proteinExistence type="predicted"/>
<accession>A0A3M7PCD3</accession>
<organism evidence="1 2">
    <name type="scientific">Brachionus plicatilis</name>
    <name type="common">Marine rotifer</name>
    <name type="synonym">Brachionus muelleri</name>
    <dbReference type="NCBI Taxonomy" id="10195"/>
    <lineage>
        <taxon>Eukaryota</taxon>
        <taxon>Metazoa</taxon>
        <taxon>Spiralia</taxon>
        <taxon>Gnathifera</taxon>
        <taxon>Rotifera</taxon>
        <taxon>Eurotatoria</taxon>
        <taxon>Monogononta</taxon>
        <taxon>Pseudotrocha</taxon>
        <taxon>Ploima</taxon>
        <taxon>Brachionidae</taxon>
        <taxon>Brachionus</taxon>
    </lineage>
</organism>
<keyword evidence="2" id="KW-1185">Reference proteome</keyword>
<gene>
    <name evidence="1" type="ORF">BpHYR1_009649</name>
</gene>
<comment type="caution">
    <text evidence="1">The sequence shown here is derived from an EMBL/GenBank/DDBJ whole genome shotgun (WGS) entry which is preliminary data.</text>
</comment>
<protein>
    <submittedName>
        <fullName evidence="1">Uncharacterized protein</fullName>
    </submittedName>
</protein>
<dbReference type="Proteomes" id="UP000276133">
    <property type="component" value="Unassembled WGS sequence"/>
</dbReference>
<feature type="non-terminal residue" evidence="1">
    <location>
        <position position="1"/>
    </location>
</feature>